<name>Q0W7Q4_METAR</name>
<evidence type="ECO:0000313" key="1">
    <source>
        <dbReference type="EMBL" id="CAJ35589.1"/>
    </source>
</evidence>
<keyword evidence="2" id="KW-1185">Reference proteome</keyword>
<dbReference type="RefSeq" id="WP_012036905.1">
    <property type="nucleotide sequence ID" value="NC_009464.1"/>
</dbReference>
<evidence type="ECO:0008006" key="3">
    <source>
        <dbReference type="Google" id="ProtNLM"/>
    </source>
</evidence>
<organism evidence="1 2">
    <name type="scientific">Methanocella arvoryzae (strain DSM 22066 / NBRC 105507 / MRE50)</name>
    <dbReference type="NCBI Taxonomy" id="351160"/>
    <lineage>
        <taxon>Archaea</taxon>
        <taxon>Methanobacteriati</taxon>
        <taxon>Methanobacteriota</taxon>
        <taxon>Stenosarchaea group</taxon>
        <taxon>Methanomicrobia</taxon>
        <taxon>Methanocellales</taxon>
        <taxon>Methanocellaceae</taxon>
        <taxon>Methanocella</taxon>
    </lineage>
</organism>
<protein>
    <recommendedName>
        <fullName evidence="3">ASCH domain-containing protein</fullName>
    </recommendedName>
</protein>
<reference evidence="1 2" key="1">
    <citation type="journal article" date="2006" name="Science">
        <title>Genome of rice cluster I archaea -- the key methane producers in the rice rhizosphere.</title>
        <authorList>
            <person name="Erkel C."/>
            <person name="Kube M."/>
            <person name="Reinhardt R."/>
            <person name="Liesack W."/>
        </authorList>
    </citation>
    <scope>NUCLEOTIDE SEQUENCE [LARGE SCALE GENOMIC DNA]</scope>
    <source>
        <strain evidence="2">DSM 22066 / NBRC 105507 / MRE50</strain>
    </source>
</reference>
<evidence type="ECO:0000313" key="2">
    <source>
        <dbReference type="Proteomes" id="UP000000663"/>
    </source>
</evidence>
<dbReference type="eggNOG" id="arCOG12597">
    <property type="taxonomic scope" value="Archaea"/>
</dbReference>
<gene>
    <name evidence="1" type="ORF">RCIX84</name>
</gene>
<proteinExistence type="predicted"/>
<sequence>MDHIVYVTRSSAELKELLSGERRAIVRGSLGKRAPYGKVKAGDMLFFTTGNGTSRVKATAVVSKVYDSPKLTPEENESILDDHDEKLQLTETEKEKLSKKRYLTLIEVADVNPVVPFTVTAYGSGEDDDWESFDNIDSVIQ</sequence>
<dbReference type="Proteomes" id="UP000000663">
    <property type="component" value="Chromosome"/>
</dbReference>
<dbReference type="GeneID" id="5142876"/>
<accession>Q0W7Q4</accession>
<dbReference type="STRING" id="351160.RCIX84"/>
<dbReference type="KEGG" id="rci:RCIX84"/>
<dbReference type="EMBL" id="AM114193">
    <property type="protein sequence ID" value="CAJ35589.1"/>
    <property type="molecule type" value="Genomic_DNA"/>
</dbReference>
<dbReference type="AlphaFoldDB" id="Q0W7Q4"/>